<feature type="transmembrane region" description="Helical" evidence="7">
    <location>
        <begin position="171"/>
        <end position="192"/>
    </location>
</feature>
<feature type="transmembrane region" description="Helical" evidence="7">
    <location>
        <begin position="34"/>
        <end position="52"/>
    </location>
</feature>
<comment type="caution">
    <text evidence="8">The sequence shown here is derived from an EMBL/GenBank/DDBJ whole genome shotgun (WGS) entry which is preliminary data.</text>
</comment>
<feature type="transmembrane region" description="Helical" evidence="7">
    <location>
        <begin position="674"/>
        <end position="692"/>
    </location>
</feature>
<feature type="transmembrane region" description="Helical" evidence="7">
    <location>
        <begin position="643"/>
        <end position="662"/>
    </location>
</feature>
<feature type="transmembrane region" description="Helical" evidence="7">
    <location>
        <begin position="551"/>
        <end position="571"/>
    </location>
</feature>
<dbReference type="InterPro" id="IPR006726">
    <property type="entry name" value="PHBA_efflux_AaeB/fusaric-R"/>
</dbReference>
<evidence type="ECO:0000256" key="2">
    <source>
        <dbReference type="ARBA" id="ARBA00022448"/>
    </source>
</evidence>
<keyword evidence="9" id="KW-1185">Reference proteome</keyword>
<evidence type="ECO:0000256" key="5">
    <source>
        <dbReference type="ARBA" id="ARBA00022989"/>
    </source>
</evidence>
<dbReference type="GO" id="GO:0005886">
    <property type="term" value="C:plasma membrane"/>
    <property type="evidence" value="ECO:0007669"/>
    <property type="project" value="UniProtKB-SubCell"/>
</dbReference>
<feature type="transmembrane region" description="Helical" evidence="7">
    <location>
        <begin position="85"/>
        <end position="105"/>
    </location>
</feature>
<evidence type="ECO:0000256" key="6">
    <source>
        <dbReference type="ARBA" id="ARBA00023136"/>
    </source>
</evidence>
<name>A0ABD1XZL8_9MARC</name>
<sequence length="1012" mass="113160">MKQSRAEHEGLMDRIKAHMELSHYGKRFMHRIQVAMRSGWACLFCGGVVQFGSPVNKWLAIPFFSLVICLNIVDSNIGAVLRNSVSVMVGMGEALTLGAIVYLILGTHISLVTTLVCIFLCSFCVAYPTTLVGHEMARKVSLALVGIIFTAAYSGVNDGSIYFLVRLMGTTSLGVVCALVAVCFPIPGLAIWEVRGSAKSTVKGASKLYGTLTDAFCMKEMSQLSSIFLYAKFLAKTAASSLDDHNNKLDDAFWELRGFNKFPDFKRMTEGLNGLKLHMMGMCMALQSGFILQHRPPTMVILLRGIMKRLVERSTQMLDLTVRLKKSKSAQNLKKKQLELAREDLHSFDQKLKEAREKSYYQNLIIEDDQNCLEGLKVTTSAQPEVQITAAGVEDLFHSMVPTYFFLFNLRRYFTEVMHMLDCKEVANPVQDVGSSRFHMPVLHQTEIADGLSEKVEVVVTPIADELVKGSTERRKIDVVFPSTDESDSESKADTQPITPSRIIPKSMILICAVCRRLSLEREQKASNSTLWKWLWEQVRKRFKRHQVVRALKISLAMSLAALAGCLYNRMYSFWAEITVAFIIQNQQGGSFRMANLRLQGTVIGSIYAYLLVNILSKHPKLLLLSLVPWVVMLNYLKFSKLFGASGVIAGLTAAIVMLGGDGLPIQQLAVIRITENFIGVLALILVEAIVWPQRAAALSRKELVSCFIDLRDCVKTVVEAYTGHHCHLHRKLVVQEIRELEGHVRKRIAQQMLLQAEAQMEPELWSHPFPAEIYSKLLHIQSRMHDLLLLMLSSLHAAIEDCLTEQIHKLVGPLQTSLAALEDEVLSSLHLLQKLLQMGTSTVDGLSKNSSCEKKRPKIRTLITNVHGKSFSDLRKMMGEVHPLLLLESQERDIDGTPLSLKRTMDAFEASYEHVVGGFIADKKANPDAQILSNAAMLSFSALTFSLQSLLGETVQLQKAVHELLHFENPWSVLEFWESIPNADEECRFCVDADGHSGDESVDINSKASDR</sequence>
<dbReference type="Proteomes" id="UP001605036">
    <property type="component" value="Unassembled WGS sequence"/>
</dbReference>
<feature type="transmembrane region" description="Helical" evidence="7">
    <location>
        <begin position="142"/>
        <end position="165"/>
    </location>
</feature>
<evidence type="ECO:0000256" key="4">
    <source>
        <dbReference type="ARBA" id="ARBA00022692"/>
    </source>
</evidence>
<dbReference type="PANTHER" id="PTHR30509:SF9">
    <property type="entry name" value="MULTIDRUG RESISTANCE PROTEIN MDTO"/>
    <property type="match status" value="1"/>
</dbReference>
<reference evidence="8 9" key="1">
    <citation type="submission" date="2024-09" db="EMBL/GenBank/DDBJ databases">
        <title>Chromosome-scale assembly of Riccia fluitans.</title>
        <authorList>
            <person name="Paukszto L."/>
            <person name="Sawicki J."/>
            <person name="Karawczyk K."/>
            <person name="Piernik-Szablinska J."/>
            <person name="Szczecinska M."/>
            <person name="Mazdziarz M."/>
        </authorList>
    </citation>
    <scope>NUCLEOTIDE SEQUENCE [LARGE SCALE GENOMIC DNA]</scope>
    <source>
        <strain evidence="8">Rf_01</strain>
        <tissue evidence="8">Aerial parts of the thallus</tissue>
    </source>
</reference>
<evidence type="ECO:0000256" key="7">
    <source>
        <dbReference type="SAM" id="Phobius"/>
    </source>
</evidence>
<dbReference type="AlphaFoldDB" id="A0ABD1XZL8"/>
<dbReference type="Pfam" id="PF04632">
    <property type="entry name" value="FUSC"/>
    <property type="match status" value="1"/>
</dbReference>
<gene>
    <name evidence="8" type="ORF">R1flu_000153</name>
</gene>
<keyword evidence="5 7" id="KW-1133">Transmembrane helix</keyword>
<keyword evidence="3" id="KW-1003">Cell membrane</keyword>
<feature type="transmembrane region" description="Helical" evidence="7">
    <location>
        <begin position="597"/>
        <end position="615"/>
    </location>
</feature>
<evidence type="ECO:0000313" key="9">
    <source>
        <dbReference type="Proteomes" id="UP001605036"/>
    </source>
</evidence>
<proteinExistence type="predicted"/>
<evidence type="ECO:0000313" key="8">
    <source>
        <dbReference type="EMBL" id="KAL2619948.1"/>
    </source>
</evidence>
<keyword evidence="2" id="KW-0813">Transport</keyword>
<feature type="transmembrane region" description="Helical" evidence="7">
    <location>
        <begin position="58"/>
        <end position="73"/>
    </location>
</feature>
<evidence type="ECO:0000256" key="3">
    <source>
        <dbReference type="ARBA" id="ARBA00022475"/>
    </source>
</evidence>
<dbReference type="EMBL" id="JBHFFA010000006">
    <property type="protein sequence ID" value="KAL2619948.1"/>
    <property type="molecule type" value="Genomic_DNA"/>
</dbReference>
<keyword evidence="4 7" id="KW-0812">Transmembrane</keyword>
<organism evidence="8 9">
    <name type="scientific">Riccia fluitans</name>
    <dbReference type="NCBI Taxonomy" id="41844"/>
    <lineage>
        <taxon>Eukaryota</taxon>
        <taxon>Viridiplantae</taxon>
        <taxon>Streptophyta</taxon>
        <taxon>Embryophyta</taxon>
        <taxon>Marchantiophyta</taxon>
        <taxon>Marchantiopsida</taxon>
        <taxon>Marchantiidae</taxon>
        <taxon>Marchantiales</taxon>
        <taxon>Ricciaceae</taxon>
        <taxon>Riccia</taxon>
    </lineage>
</organism>
<dbReference type="PANTHER" id="PTHR30509">
    <property type="entry name" value="P-HYDROXYBENZOIC ACID EFFLUX PUMP SUBUNIT-RELATED"/>
    <property type="match status" value="1"/>
</dbReference>
<accession>A0ABD1XZL8</accession>
<comment type="subcellular location">
    <subcellularLocation>
        <location evidence="1">Cell membrane</location>
        <topology evidence="1">Multi-pass membrane protein</topology>
    </subcellularLocation>
</comment>
<evidence type="ECO:0008006" key="10">
    <source>
        <dbReference type="Google" id="ProtNLM"/>
    </source>
</evidence>
<evidence type="ECO:0000256" key="1">
    <source>
        <dbReference type="ARBA" id="ARBA00004651"/>
    </source>
</evidence>
<feature type="transmembrane region" description="Helical" evidence="7">
    <location>
        <begin position="111"/>
        <end position="130"/>
    </location>
</feature>
<keyword evidence="6 7" id="KW-0472">Membrane</keyword>
<protein>
    <recommendedName>
        <fullName evidence="10">Fusaric acid resistance protein</fullName>
    </recommendedName>
</protein>